<dbReference type="InterPro" id="IPR036291">
    <property type="entry name" value="NAD(P)-bd_dom_sf"/>
</dbReference>
<dbReference type="Pfam" id="PF02845">
    <property type="entry name" value="CUE"/>
    <property type="match status" value="1"/>
</dbReference>
<keyword evidence="8" id="KW-1185">Reference proteome</keyword>
<dbReference type="InterPro" id="IPR037191">
    <property type="entry name" value="VPS9_dom_sf"/>
</dbReference>
<reference evidence="7" key="2">
    <citation type="submission" date="2022-07" db="EMBL/GenBank/DDBJ databases">
        <authorList>
            <person name="Goncalves M.F.M."/>
            <person name="Hilario S."/>
            <person name="Van De Peer Y."/>
            <person name="Esteves A.C."/>
            <person name="Alves A."/>
        </authorList>
    </citation>
    <scope>NUCLEOTIDE SEQUENCE</scope>
    <source>
        <strain evidence="7">MUM 19.33</strain>
    </source>
</reference>
<feature type="compositionally biased region" description="Polar residues" evidence="4">
    <location>
        <begin position="893"/>
        <end position="902"/>
    </location>
</feature>
<protein>
    <submittedName>
        <fullName evidence="7">Vacuolar protein sorting-associated protein 9a-like protein</fullName>
    </submittedName>
</protein>
<feature type="compositionally biased region" description="Low complexity" evidence="4">
    <location>
        <begin position="398"/>
        <end position="419"/>
    </location>
</feature>
<evidence type="ECO:0000256" key="3">
    <source>
        <dbReference type="ARBA" id="ARBA00023002"/>
    </source>
</evidence>
<feature type="domain" description="CUE" evidence="5">
    <location>
        <begin position="989"/>
        <end position="1032"/>
    </location>
</feature>
<dbReference type="PROSITE" id="PS51205">
    <property type="entry name" value="VPS9"/>
    <property type="match status" value="1"/>
</dbReference>
<dbReference type="PANTHER" id="PTHR48107:SF26">
    <property type="entry name" value="OXIDOREDUCTASE, SHORT-CHAIN DEHYDROGENASE_REDUCTASE FAMILY (AFU_ORTHOLOGUE AFUA_4G05870)"/>
    <property type="match status" value="1"/>
</dbReference>
<dbReference type="Pfam" id="PF02204">
    <property type="entry name" value="VPS9"/>
    <property type="match status" value="1"/>
</dbReference>
<evidence type="ECO:0000256" key="4">
    <source>
        <dbReference type="SAM" id="MobiDB-lite"/>
    </source>
</evidence>
<feature type="compositionally biased region" description="Polar residues" evidence="4">
    <location>
        <begin position="349"/>
        <end position="363"/>
    </location>
</feature>
<dbReference type="InterPro" id="IPR009060">
    <property type="entry name" value="UBA-like_sf"/>
</dbReference>
<dbReference type="InterPro" id="IPR003123">
    <property type="entry name" value="VPS9"/>
</dbReference>
<reference evidence="7" key="1">
    <citation type="journal article" date="2021" name="J Fungi (Basel)">
        <title>Genomic and Metabolomic Analyses of the Marine Fungus Emericellopsis cladophorae: Insights into Saltwater Adaptability Mechanisms and Its Biosynthetic Potential.</title>
        <authorList>
            <person name="Goncalves M.F.M."/>
            <person name="Hilario S."/>
            <person name="Van de Peer Y."/>
            <person name="Esteves A.C."/>
            <person name="Alves A."/>
        </authorList>
    </citation>
    <scope>NUCLEOTIDE SEQUENCE</scope>
    <source>
        <strain evidence="7">MUM 19.33</strain>
    </source>
</reference>
<keyword evidence="2" id="KW-0521">NADP</keyword>
<dbReference type="PRINTS" id="PR00081">
    <property type="entry name" value="GDHRDH"/>
</dbReference>
<dbReference type="InterPro" id="IPR003892">
    <property type="entry name" value="CUE"/>
</dbReference>
<feature type="compositionally biased region" description="Low complexity" evidence="4">
    <location>
        <begin position="967"/>
        <end position="983"/>
    </location>
</feature>
<dbReference type="SUPFAM" id="SSF46934">
    <property type="entry name" value="UBA-like"/>
    <property type="match status" value="1"/>
</dbReference>
<dbReference type="InterPro" id="IPR041804">
    <property type="entry name" value="Vps9_CUE"/>
</dbReference>
<dbReference type="Gene3D" id="1.10.246.120">
    <property type="match status" value="1"/>
</dbReference>
<proteinExistence type="inferred from homology"/>
<dbReference type="FunFam" id="3.40.50.720:FF:000084">
    <property type="entry name" value="Short-chain dehydrogenase reductase"/>
    <property type="match status" value="1"/>
</dbReference>
<name>A0A9P9Y0V8_9HYPO</name>
<dbReference type="InterPro" id="IPR041545">
    <property type="entry name" value="DUF5601"/>
</dbReference>
<feature type="region of interest" description="Disordered" evidence="4">
    <location>
        <begin position="1"/>
        <end position="39"/>
    </location>
</feature>
<feature type="region of interest" description="Disordered" evidence="4">
    <location>
        <begin position="673"/>
        <end position="706"/>
    </location>
</feature>
<dbReference type="OrthoDB" id="300289at2759"/>
<dbReference type="PROSITE" id="PS00061">
    <property type="entry name" value="ADH_SHORT"/>
    <property type="match status" value="1"/>
</dbReference>
<dbReference type="Gene3D" id="1.10.8.10">
    <property type="entry name" value="DNA helicase RuvA subunit, C-terminal domain"/>
    <property type="match status" value="1"/>
</dbReference>
<dbReference type="Pfam" id="PF13561">
    <property type="entry name" value="adh_short_C2"/>
    <property type="match status" value="1"/>
</dbReference>
<keyword evidence="3" id="KW-0560">Oxidoreductase</keyword>
<comment type="caution">
    <text evidence="7">The sequence shown here is derived from an EMBL/GenBank/DDBJ whole genome shotgun (WGS) entry which is preliminary data.</text>
</comment>
<evidence type="ECO:0000256" key="2">
    <source>
        <dbReference type="ARBA" id="ARBA00022857"/>
    </source>
</evidence>
<evidence type="ECO:0000259" key="6">
    <source>
        <dbReference type="PROSITE" id="PS51205"/>
    </source>
</evidence>
<dbReference type="PANTHER" id="PTHR48107">
    <property type="entry name" value="NADPH-DEPENDENT ALDEHYDE REDUCTASE-LIKE PROTEIN, CHLOROPLASTIC-RELATED"/>
    <property type="match status" value="1"/>
</dbReference>
<feature type="region of interest" description="Disordered" evidence="4">
    <location>
        <begin position="924"/>
        <end position="987"/>
    </location>
</feature>
<feature type="compositionally biased region" description="Pro residues" evidence="4">
    <location>
        <begin position="569"/>
        <end position="580"/>
    </location>
</feature>
<dbReference type="Proteomes" id="UP001055219">
    <property type="component" value="Unassembled WGS sequence"/>
</dbReference>
<evidence type="ECO:0000313" key="7">
    <source>
        <dbReference type="EMBL" id="KAI6781050.1"/>
    </source>
</evidence>
<feature type="domain" description="VPS9" evidence="6">
    <location>
        <begin position="706"/>
        <end position="835"/>
    </location>
</feature>
<dbReference type="PROSITE" id="PS51140">
    <property type="entry name" value="CUE"/>
    <property type="match status" value="1"/>
</dbReference>
<evidence type="ECO:0000259" key="5">
    <source>
        <dbReference type="PROSITE" id="PS51140"/>
    </source>
</evidence>
<dbReference type="Gene3D" id="1.20.1050.80">
    <property type="entry name" value="VPS9 domain"/>
    <property type="match status" value="1"/>
</dbReference>
<comment type="similarity">
    <text evidence="1">Belongs to the short-chain dehydrogenases/reductases (SDR) family.</text>
</comment>
<feature type="region of interest" description="Disordered" evidence="4">
    <location>
        <begin position="854"/>
        <end position="910"/>
    </location>
</feature>
<accession>A0A9P9Y0V8</accession>
<dbReference type="GeneID" id="75829720"/>
<dbReference type="CDD" id="cd14369">
    <property type="entry name" value="CUE_VPS9_like"/>
    <property type="match status" value="1"/>
</dbReference>
<feature type="region of interest" description="Disordered" evidence="4">
    <location>
        <begin position="522"/>
        <end position="582"/>
    </location>
</feature>
<dbReference type="SUPFAM" id="SSF109993">
    <property type="entry name" value="VPS9 domain"/>
    <property type="match status" value="1"/>
</dbReference>
<evidence type="ECO:0000256" key="1">
    <source>
        <dbReference type="ARBA" id="ARBA00006484"/>
    </source>
</evidence>
<dbReference type="SMART" id="SM00546">
    <property type="entry name" value="CUE"/>
    <property type="match status" value="1"/>
</dbReference>
<sequence>MASQFKTEKDIPVTKQSFPGKDVDMPNPKPTFEEVPEAGGQDATYKAADKLKGKRALITGGDSGIGAASAILFAREGADSTIVYLPEEEDDARNTKKRIEELGAKCHLISRDLTSKSNCKEIVDFAMEKMGGIDILFNNAAYQMVVKDITDLPEEQWEHTFNINIHSFFYISKYALAHMKRGAVIINNASINAYVGRPDLLDYTSTKGAIVSFTRGLSNQYVSKGIRVNAVAPGPVWTPLIPSTMDDEAQKNFTSPMGRPAQPSEIATCVVFLASADSSCISGQTIHCNGGTINPPSSADFARAGTNSSQLMLESTKPEEHEGVPPNSQARDGDSDGKRVATLGDGNDAPTTTSEPADSSKPTNEAEPRPTTPVNKGKQVESNSSQYLAPEALGYVDPTPATPTTSQPPSRTPSTTARPRVSEDRSLAGSDAGYDEKQYLSDDEQEGGSRSEIQSIMEQFSEVGGGPGAAEVMSPRLELTSPILGSPPAQHSQRPQHPPRKSSLEPLSATLSGQMKDMRLAEAQPTDGANDAASEEPPPPVPPKDGSFSTPAWSKEEASPSSPHASVHRPPPPAPEPEPAQPFDFHRFLEQLRNKKADPVARYLKSFLQEFGKKQWMVHEQVKIIGDFLAFIANKMAQCEVWANVSDAEFDNAREGMEKLVMNRLYAQTFSPAIPAPRPVPGAKPKRKGGDAPLGPGRRGQHQEDVERDDILAQKIKIYGWVKEEHLDIPQIGDSELLKIKSYRAPRDKIICVLNCCKVIFGLLKHNKSDGSADSFMPMLIYVVLQANPDHLVSNVQYILRFRNQDKLGGEAGYYLSSLMGAVQFVESMDRTSLTITDEEFEKSVEAAVSAFAEKHQANSPSVPQEPIFDEKGRYVPPGSLVSQEDARPNYPPRSTSLNTGGSADDTLPIGGLLKTIQRPLTSIGRMFTDDGGGQSSSETPQLSHGLPPPPRGDSTEQTSSRHTLSAEEAAARQASAETAEAQRLSRAEHANVVETLSGMFPDLDKDIISDVVHQKEGRVGLAVDACLALSS</sequence>
<dbReference type="Gene3D" id="3.40.50.720">
    <property type="entry name" value="NAD(P)-binding Rossmann-like Domain"/>
    <property type="match status" value="1"/>
</dbReference>
<organism evidence="7 8">
    <name type="scientific">Emericellopsis cladophorae</name>
    <dbReference type="NCBI Taxonomy" id="2686198"/>
    <lineage>
        <taxon>Eukaryota</taxon>
        <taxon>Fungi</taxon>
        <taxon>Dikarya</taxon>
        <taxon>Ascomycota</taxon>
        <taxon>Pezizomycotina</taxon>
        <taxon>Sordariomycetes</taxon>
        <taxon>Hypocreomycetidae</taxon>
        <taxon>Hypocreales</taxon>
        <taxon>Bionectriaceae</taxon>
        <taxon>Emericellopsis</taxon>
    </lineage>
</organism>
<dbReference type="InterPro" id="IPR020904">
    <property type="entry name" value="Sc_DH/Rdtase_CS"/>
</dbReference>
<dbReference type="InterPro" id="IPR002347">
    <property type="entry name" value="SDR_fam"/>
</dbReference>
<dbReference type="Pfam" id="PF18151">
    <property type="entry name" value="DUF5601"/>
    <property type="match status" value="1"/>
</dbReference>
<dbReference type="GO" id="GO:0016614">
    <property type="term" value="F:oxidoreductase activity, acting on CH-OH group of donors"/>
    <property type="evidence" value="ECO:0007669"/>
    <property type="project" value="UniProtKB-ARBA"/>
</dbReference>
<dbReference type="RefSeq" id="XP_051361906.1">
    <property type="nucleotide sequence ID" value="XM_051506774.1"/>
</dbReference>
<gene>
    <name evidence="7" type="ORF">J7T54_003217</name>
</gene>
<feature type="region of interest" description="Disordered" evidence="4">
    <location>
        <begin position="315"/>
        <end position="506"/>
    </location>
</feature>
<dbReference type="SUPFAM" id="SSF51735">
    <property type="entry name" value="NAD(P)-binding Rossmann-fold domains"/>
    <property type="match status" value="1"/>
</dbReference>
<dbReference type="PRINTS" id="PR00080">
    <property type="entry name" value="SDRFAMILY"/>
</dbReference>
<dbReference type="EMBL" id="JAGIXG020000025">
    <property type="protein sequence ID" value="KAI6781050.1"/>
    <property type="molecule type" value="Genomic_DNA"/>
</dbReference>
<dbReference type="AlphaFoldDB" id="A0A9P9Y0V8"/>
<dbReference type="GO" id="GO:0043130">
    <property type="term" value="F:ubiquitin binding"/>
    <property type="evidence" value="ECO:0007669"/>
    <property type="project" value="InterPro"/>
</dbReference>
<evidence type="ECO:0000313" key="8">
    <source>
        <dbReference type="Proteomes" id="UP001055219"/>
    </source>
</evidence>
<feature type="compositionally biased region" description="Basic and acidic residues" evidence="4">
    <location>
        <begin position="1"/>
        <end position="12"/>
    </location>
</feature>
<dbReference type="SMART" id="SM00167">
    <property type="entry name" value="VPS9"/>
    <property type="match status" value="1"/>
</dbReference>